<keyword evidence="3" id="KW-1185">Reference proteome</keyword>
<accession>A0AAW0MH05</accession>
<feature type="chain" id="PRO_5043743492" description="Ig-like domain-containing protein" evidence="1">
    <location>
        <begin position="20"/>
        <end position="236"/>
    </location>
</feature>
<dbReference type="EMBL" id="JBBPFD010000203">
    <property type="protein sequence ID" value="KAK7879776.1"/>
    <property type="molecule type" value="Genomic_DNA"/>
</dbReference>
<dbReference type="AlphaFoldDB" id="A0AAW0MH05"/>
<evidence type="ECO:0000313" key="3">
    <source>
        <dbReference type="Proteomes" id="UP001460270"/>
    </source>
</evidence>
<reference evidence="3" key="1">
    <citation type="submission" date="2024-04" db="EMBL/GenBank/DDBJ databases">
        <title>Salinicola lusitanus LLJ914,a marine bacterium isolated from the Okinawa Trough.</title>
        <authorList>
            <person name="Li J."/>
        </authorList>
    </citation>
    <scope>NUCLEOTIDE SEQUENCE [LARGE SCALE GENOMIC DNA]</scope>
</reference>
<dbReference type="InterPro" id="IPR013783">
    <property type="entry name" value="Ig-like_fold"/>
</dbReference>
<name>A0AAW0MH05_9GOBI</name>
<proteinExistence type="predicted"/>
<sequence length="236" mass="26532">MAARLIIVFINILAPTLSADSWRITPSDRVHLNCQTIFSDSVCYFIFDNLPTYQQYSCQHSWGGRQLLSLVKQSSAADITVTCFYYRKYDWSQYSNRITISIRDPSPPSLTVKPSVITETDSVTLHCRPPDAATVTLCYFFNAKGLGETSSSCQVTVRGSDLLKSQTPPAEVTVQCYYKTRGKQDNSPYSSPQTVTIQNAWNLMLQHPSTVYLVIPLGNKVSLTKPEQKRTIQLNN</sequence>
<evidence type="ECO:0000313" key="2">
    <source>
        <dbReference type="EMBL" id="KAK7879776.1"/>
    </source>
</evidence>
<dbReference type="Gene3D" id="2.60.40.10">
    <property type="entry name" value="Immunoglobulins"/>
    <property type="match status" value="2"/>
</dbReference>
<keyword evidence="1" id="KW-0732">Signal</keyword>
<dbReference type="Proteomes" id="UP001460270">
    <property type="component" value="Unassembled WGS sequence"/>
</dbReference>
<protein>
    <recommendedName>
        <fullName evidence="4">Ig-like domain-containing protein</fullName>
    </recommendedName>
</protein>
<evidence type="ECO:0008006" key="4">
    <source>
        <dbReference type="Google" id="ProtNLM"/>
    </source>
</evidence>
<organism evidence="2 3">
    <name type="scientific">Mugilogobius chulae</name>
    <name type="common">yellowstripe goby</name>
    <dbReference type="NCBI Taxonomy" id="88201"/>
    <lineage>
        <taxon>Eukaryota</taxon>
        <taxon>Metazoa</taxon>
        <taxon>Chordata</taxon>
        <taxon>Craniata</taxon>
        <taxon>Vertebrata</taxon>
        <taxon>Euteleostomi</taxon>
        <taxon>Actinopterygii</taxon>
        <taxon>Neopterygii</taxon>
        <taxon>Teleostei</taxon>
        <taxon>Neoteleostei</taxon>
        <taxon>Acanthomorphata</taxon>
        <taxon>Gobiaria</taxon>
        <taxon>Gobiiformes</taxon>
        <taxon>Gobioidei</taxon>
        <taxon>Gobiidae</taxon>
        <taxon>Gobionellinae</taxon>
        <taxon>Mugilogobius</taxon>
    </lineage>
</organism>
<feature type="signal peptide" evidence="1">
    <location>
        <begin position="1"/>
        <end position="19"/>
    </location>
</feature>
<gene>
    <name evidence="2" type="ORF">WMY93_033555</name>
</gene>
<evidence type="ECO:0000256" key="1">
    <source>
        <dbReference type="SAM" id="SignalP"/>
    </source>
</evidence>
<comment type="caution">
    <text evidence="2">The sequence shown here is derived from an EMBL/GenBank/DDBJ whole genome shotgun (WGS) entry which is preliminary data.</text>
</comment>